<name>Q6XQK7_THIRO</name>
<dbReference type="FunFam" id="3.40.80.10:FF:000002">
    <property type="entry name" value="1,6-anhydro-N-acetylmuramyl-L-alanine amidase"/>
    <property type="match status" value="1"/>
</dbReference>
<evidence type="ECO:0000256" key="10">
    <source>
        <dbReference type="ARBA" id="ARBA00023316"/>
    </source>
</evidence>
<gene>
    <name evidence="15" type="primary">ampD</name>
</gene>
<protein>
    <recommendedName>
        <fullName evidence="11">1,6-anhydro-N-acetylmuramyl-L-alanine amidase AmpD</fullName>
        <ecNumber evidence="5">3.5.1.28</ecNumber>
    </recommendedName>
    <alternativeName>
        <fullName evidence="12">N-acetylmuramoyl-L-alanine amidase</fullName>
    </alternativeName>
</protein>
<proteinExistence type="inferred from homology"/>
<dbReference type="GO" id="GO:0071555">
    <property type="term" value="P:cell wall organization"/>
    <property type="evidence" value="ECO:0007669"/>
    <property type="project" value="UniProtKB-KW"/>
</dbReference>
<dbReference type="EC" id="3.5.1.28" evidence="5"/>
<evidence type="ECO:0000256" key="2">
    <source>
        <dbReference type="ARBA" id="ARBA00001947"/>
    </source>
</evidence>
<evidence type="ECO:0000256" key="5">
    <source>
        <dbReference type="ARBA" id="ARBA00011901"/>
    </source>
</evidence>
<dbReference type="SMART" id="SM00644">
    <property type="entry name" value="Ami_2"/>
    <property type="match status" value="1"/>
</dbReference>
<dbReference type="GO" id="GO:0009253">
    <property type="term" value="P:peptidoglycan catabolic process"/>
    <property type="evidence" value="ECO:0007669"/>
    <property type="project" value="InterPro"/>
</dbReference>
<evidence type="ECO:0000256" key="11">
    <source>
        <dbReference type="ARBA" id="ARBA00039257"/>
    </source>
</evidence>
<evidence type="ECO:0000256" key="12">
    <source>
        <dbReference type="ARBA" id="ARBA00042615"/>
    </source>
</evidence>
<reference evidence="15" key="1">
    <citation type="journal article" date="2004" name="Appl. Environ. Microbiol.">
        <title>Cyanobacterial-type, heteropentameric, NAD+-reducing NiFe hydrogenase in the purple sulfur photosynthetic bacterium Thiocapsa roseopersicina.</title>
        <authorList>
            <person name="Rakhely G."/>
            <person name="Kovacs A.T."/>
            <person name="Maroti G."/>
            <person name="Fodor B.D."/>
            <person name="Csanadi G."/>
            <person name="Latinovics D."/>
            <person name="Kovacs K.L."/>
        </authorList>
    </citation>
    <scope>NUCLEOTIDE SEQUENCE</scope>
    <source>
        <strain evidence="15">BBS</strain>
    </source>
</reference>
<dbReference type="AlphaFoldDB" id="Q6XQK7"/>
<comment type="catalytic activity">
    <reaction evidence="1">
        <text>Hydrolyzes the link between N-acetylmuramoyl residues and L-amino acid residues in certain cell-wall glycopeptides.</text>
        <dbReference type="EC" id="3.5.1.28"/>
    </reaction>
</comment>
<comment type="similarity">
    <text evidence="4">Belongs to the N-acetylmuramoyl-L-alanine amidase 2 family.</text>
</comment>
<keyword evidence="7" id="KW-0479">Metal-binding</keyword>
<organism evidence="15">
    <name type="scientific">Thiocapsa roseopersicina</name>
    <dbReference type="NCBI Taxonomy" id="1058"/>
    <lineage>
        <taxon>Bacteria</taxon>
        <taxon>Pseudomonadati</taxon>
        <taxon>Pseudomonadota</taxon>
        <taxon>Gammaproteobacteria</taxon>
        <taxon>Chromatiales</taxon>
        <taxon>Chromatiaceae</taxon>
        <taxon>Thiocapsa</taxon>
    </lineage>
</organism>
<evidence type="ECO:0000256" key="13">
    <source>
        <dbReference type="SAM" id="MobiDB-lite"/>
    </source>
</evidence>
<evidence type="ECO:0000256" key="1">
    <source>
        <dbReference type="ARBA" id="ARBA00001561"/>
    </source>
</evidence>
<evidence type="ECO:0000256" key="3">
    <source>
        <dbReference type="ARBA" id="ARBA00004496"/>
    </source>
</evidence>
<dbReference type="GO" id="GO:0009254">
    <property type="term" value="P:peptidoglycan turnover"/>
    <property type="evidence" value="ECO:0007669"/>
    <property type="project" value="TreeGrafter"/>
</dbReference>
<dbReference type="Pfam" id="PF01510">
    <property type="entry name" value="Amidase_2"/>
    <property type="match status" value="1"/>
</dbReference>
<evidence type="ECO:0000256" key="7">
    <source>
        <dbReference type="ARBA" id="ARBA00022723"/>
    </source>
</evidence>
<keyword evidence="10" id="KW-0961">Cell wall biogenesis/degradation</keyword>
<accession>Q6XQK7</accession>
<dbReference type="SUPFAM" id="SSF55846">
    <property type="entry name" value="N-acetylmuramoyl-L-alanine amidase-like"/>
    <property type="match status" value="1"/>
</dbReference>
<feature type="region of interest" description="Disordered" evidence="13">
    <location>
        <begin position="1"/>
        <end position="30"/>
    </location>
</feature>
<evidence type="ECO:0000256" key="8">
    <source>
        <dbReference type="ARBA" id="ARBA00022801"/>
    </source>
</evidence>
<dbReference type="InterPro" id="IPR002502">
    <property type="entry name" value="Amidase_domain"/>
</dbReference>
<evidence type="ECO:0000259" key="14">
    <source>
        <dbReference type="SMART" id="SM00644"/>
    </source>
</evidence>
<evidence type="ECO:0000256" key="9">
    <source>
        <dbReference type="ARBA" id="ARBA00022833"/>
    </source>
</evidence>
<evidence type="ECO:0000256" key="6">
    <source>
        <dbReference type="ARBA" id="ARBA00022490"/>
    </source>
</evidence>
<evidence type="ECO:0000313" key="15">
    <source>
        <dbReference type="EMBL" id="AAP50517.1"/>
    </source>
</evidence>
<dbReference type="PANTHER" id="PTHR30417:SF4">
    <property type="entry name" value="1,6-ANHYDRO-N-ACETYLMURAMYL-L-ALANINE AMIDASE AMPD"/>
    <property type="match status" value="1"/>
</dbReference>
<dbReference type="Gene3D" id="3.40.80.10">
    <property type="entry name" value="Peptidoglycan recognition protein-like"/>
    <property type="match status" value="1"/>
</dbReference>
<reference evidence="15" key="2">
    <citation type="submission" date="2009-12" db="EMBL/GenBank/DDBJ databases">
        <authorList>
            <person name="Rakhely G."/>
            <person name="Csanadi G."/>
            <person name="Maroti G."/>
            <person name="Fodor B.D."/>
            <person name="Kovacs K.L."/>
        </authorList>
    </citation>
    <scope>NUCLEOTIDE SEQUENCE</scope>
    <source>
        <strain evidence="15">BBS</strain>
    </source>
</reference>
<dbReference type="GO" id="GO:0005737">
    <property type="term" value="C:cytoplasm"/>
    <property type="evidence" value="ECO:0007669"/>
    <property type="project" value="UniProtKB-SubCell"/>
</dbReference>
<feature type="domain" description="N-acetylmuramoyl-L-alanine amidase" evidence="14">
    <location>
        <begin position="23"/>
        <end position="172"/>
    </location>
</feature>
<feature type="compositionally biased region" description="Basic and acidic residues" evidence="13">
    <location>
        <begin position="16"/>
        <end position="28"/>
    </location>
</feature>
<dbReference type="InterPro" id="IPR051206">
    <property type="entry name" value="NAMLAA_amidase_2"/>
</dbReference>
<keyword evidence="9" id="KW-0862">Zinc</keyword>
<dbReference type="GO" id="GO:0008745">
    <property type="term" value="F:N-acetylmuramoyl-L-alanine amidase activity"/>
    <property type="evidence" value="ECO:0007669"/>
    <property type="project" value="UniProtKB-EC"/>
</dbReference>
<comment type="subcellular location">
    <subcellularLocation>
        <location evidence="3">Cytoplasm</location>
    </subcellularLocation>
</comment>
<dbReference type="GO" id="GO:0046872">
    <property type="term" value="F:metal ion binding"/>
    <property type="evidence" value="ECO:0007669"/>
    <property type="project" value="UniProtKB-KW"/>
</dbReference>
<dbReference type="CDD" id="cd06583">
    <property type="entry name" value="PGRP"/>
    <property type="match status" value="1"/>
</dbReference>
<dbReference type="EMBL" id="AY214929">
    <property type="protein sequence ID" value="AAP50517.1"/>
    <property type="molecule type" value="Genomic_DNA"/>
</dbReference>
<keyword evidence="6" id="KW-0963">Cytoplasm</keyword>
<sequence length="198" mass="22121">MDGGAGIDGEGWLSGAERRPSPSQDHRPPGTNIDLLVIHNISLPPGDFSGDWIDDLFLDRLDPAAHPYFQAIAGLRVSAHLLIRRSGRLLQYVPFEQRAWHAGVSRFAGRERCNDFSIGIELEGTDEIPFTEAQYARLAECTRRILRRYPAITEDRIAGHAEIAPGRKTDPGPAFDWNRYRRSIRGEGRGIAPELPLD</sequence>
<evidence type="ECO:0000256" key="4">
    <source>
        <dbReference type="ARBA" id="ARBA00007553"/>
    </source>
</evidence>
<keyword evidence="8" id="KW-0378">Hydrolase</keyword>
<dbReference type="NCBIfam" id="NF008758">
    <property type="entry name" value="PRK11789.1"/>
    <property type="match status" value="1"/>
</dbReference>
<dbReference type="InterPro" id="IPR036505">
    <property type="entry name" value="Amidase/PGRP_sf"/>
</dbReference>
<comment type="cofactor">
    <cofactor evidence="2">
        <name>Zn(2+)</name>
        <dbReference type="ChEBI" id="CHEBI:29105"/>
    </cofactor>
</comment>
<dbReference type="PANTHER" id="PTHR30417">
    <property type="entry name" value="N-ACETYLMURAMOYL-L-ALANINE AMIDASE AMID"/>
    <property type="match status" value="1"/>
</dbReference>